<keyword evidence="4" id="KW-0546">Nucleotide metabolism</keyword>
<dbReference type="Gene3D" id="2.70.40.10">
    <property type="match status" value="1"/>
</dbReference>
<dbReference type="GO" id="GO:0000287">
    <property type="term" value="F:magnesium ion binding"/>
    <property type="evidence" value="ECO:0007669"/>
    <property type="project" value="InterPro"/>
</dbReference>
<dbReference type="InterPro" id="IPR008181">
    <property type="entry name" value="dUTPase"/>
</dbReference>
<dbReference type="PANTHER" id="PTHR11241:SF0">
    <property type="entry name" value="DEOXYURIDINE 5'-TRIPHOSPHATE NUCLEOTIDOHYDROLASE"/>
    <property type="match status" value="1"/>
</dbReference>
<proteinExistence type="inferred from homology"/>
<dbReference type="GO" id="GO:0006226">
    <property type="term" value="P:dUMP biosynthetic process"/>
    <property type="evidence" value="ECO:0007669"/>
    <property type="project" value="InterPro"/>
</dbReference>
<dbReference type="GO" id="GO:0004170">
    <property type="term" value="F:dUTP diphosphatase activity"/>
    <property type="evidence" value="ECO:0007669"/>
    <property type="project" value="UniProtKB-EC"/>
</dbReference>
<dbReference type="Proteomes" id="UP000527815">
    <property type="component" value="Unassembled WGS sequence"/>
</dbReference>
<evidence type="ECO:0000313" key="7">
    <source>
        <dbReference type="Proteomes" id="UP000527815"/>
    </source>
</evidence>
<evidence type="ECO:0000256" key="3">
    <source>
        <dbReference type="ARBA" id="ARBA00022801"/>
    </source>
</evidence>
<evidence type="ECO:0000256" key="4">
    <source>
        <dbReference type="ARBA" id="ARBA00023080"/>
    </source>
</evidence>
<name>A0A7K4N170_9ARCH</name>
<keyword evidence="3" id="KW-0378">Hydrolase</keyword>
<dbReference type="InterPro" id="IPR036157">
    <property type="entry name" value="dUTPase-like_sf"/>
</dbReference>
<feature type="domain" description="dUTPase-like" evidence="5">
    <location>
        <begin position="70"/>
        <end position="179"/>
    </location>
</feature>
<comment type="caution">
    <text evidence="6">The sequence shown here is derived from an EMBL/GenBank/DDBJ whole genome shotgun (WGS) entry which is preliminary data.</text>
</comment>
<evidence type="ECO:0000259" key="5">
    <source>
        <dbReference type="Pfam" id="PF00692"/>
    </source>
</evidence>
<organism evidence="6 7">
    <name type="scientific">Marine Group I thaumarchaeote</name>
    <dbReference type="NCBI Taxonomy" id="2511932"/>
    <lineage>
        <taxon>Archaea</taxon>
        <taxon>Nitrososphaerota</taxon>
        <taxon>Marine Group I</taxon>
    </lineage>
</organism>
<sequence length="181" mass="20288">MGTKGILMRMTNDLLFYKLFSGVKDPKRATEGSACFDLYSFLPDNSTVSVYINHFEELEIRNRLVQNGRVQVNSNERILIPTGLIFDIPNGYSVRLYPRSGLALKQGLTLANNVGIIDADYVEPVFAMITNISGTIKYVKHNERICQGELFKDEICILEEISEQPGRKTDRDGGFGSTGKD</sequence>
<dbReference type="EMBL" id="JACASZ010000009">
    <property type="protein sequence ID" value="NWJ77115.1"/>
    <property type="molecule type" value="Genomic_DNA"/>
</dbReference>
<dbReference type="AlphaFoldDB" id="A0A7K4N170"/>
<dbReference type="GO" id="GO:0046081">
    <property type="term" value="P:dUTP catabolic process"/>
    <property type="evidence" value="ECO:0007669"/>
    <property type="project" value="InterPro"/>
</dbReference>
<dbReference type="CDD" id="cd07557">
    <property type="entry name" value="trimeric_dUTPase"/>
    <property type="match status" value="1"/>
</dbReference>
<dbReference type="PANTHER" id="PTHR11241">
    <property type="entry name" value="DEOXYURIDINE 5'-TRIPHOSPHATE NUCLEOTIDOHYDROLASE"/>
    <property type="match status" value="1"/>
</dbReference>
<reference evidence="6 7" key="1">
    <citation type="journal article" date="2019" name="Environ. Microbiol.">
        <title>Genomics insights into ecotype formation of ammonia-oxidizing archaea in the deep ocean.</title>
        <authorList>
            <person name="Wang Y."/>
            <person name="Huang J.M."/>
            <person name="Cui G.J."/>
            <person name="Nunoura T."/>
            <person name="Takaki Y."/>
            <person name="Li W.L."/>
            <person name="Li J."/>
            <person name="Gao Z.M."/>
            <person name="Takai K."/>
            <person name="Zhang A.Q."/>
            <person name="Stepanauskas R."/>
        </authorList>
    </citation>
    <scope>NUCLEOTIDE SEQUENCE [LARGE SCALE GENOMIC DNA]</scope>
    <source>
        <strain evidence="6 7">D1b</strain>
    </source>
</reference>
<gene>
    <name evidence="6" type="ORF">HX865_01195</name>
</gene>
<evidence type="ECO:0000256" key="1">
    <source>
        <dbReference type="ARBA" id="ARBA00006581"/>
    </source>
</evidence>
<accession>A0A7K4N170</accession>
<evidence type="ECO:0000313" key="6">
    <source>
        <dbReference type="EMBL" id="NWJ77115.1"/>
    </source>
</evidence>
<dbReference type="Pfam" id="PF00692">
    <property type="entry name" value="dUTPase"/>
    <property type="match status" value="1"/>
</dbReference>
<evidence type="ECO:0000256" key="2">
    <source>
        <dbReference type="ARBA" id="ARBA00012379"/>
    </source>
</evidence>
<dbReference type="EC" id="3.6.1.23" evidence="2"/>
<protein>
    <recommendedName>
        <fullName evidence="2">dUTP diphosphatase</fullName>
        <ecNumber evidence="2">3.6.1.23</ecNumber>
    </recommendedName>
</protein>
<dbReference type="InterPro" id="IPR029054">
    <property type="entry name" value="dUTPase-like"/>
</dbReference>
<comment type="similarity">
    <text evidence="1">Belongs to the dUTPase family.</text>
</comment>
<dbReference type="InterPro" id="IPR033704">
    <property type="entry name" value="dUTPase_trimeric"/>
</dbReference>
<dbReference type="SUPFAM" id="SSF51283">
    <property type="entry name" value="dUTPase-like"/>
    <property type="match status" value="1"/>
</dbReference>